<evidence type="ECO:0000313" key="1">
    <source>
        <dbReference type="EMBL" id="VFU10614.1"/>
    </source>
</evidence>
<organism evidence="1 2">
    <name type="scientific">Methylocella tundrae</name>
    <dbReference type="NCBI Taxonomy" id="227605"/>
    <lineage>
        <taxon>Bacteria</taxon>
        <taxon>Pseudomonadati</taxon>
        <taxon>Pseudomonadota</taxon>
        <taxon>Alphaproteobacteria</taxon>
        <taxon>Hyphomicrobiales</taxon>
        <taxon>Beijerinckiaceae</taxon>
        <taxon>Methylocella</taxon>
    </lineage>
</organism>
<gene>
    <name evidence="1" type="ORF">MTUNDRAET4_3727</name>
</gene>
<proteinExistence type="predicted"/>
<sequence length="42" mass="4626">MACSKVHKNSHFTVNYAVNYHFLHLQLAMGIEHNASVLGDGA</sequence>
<dbReference type="AlphaFoldDB" id="A0A4U8Z531"/>
<dbReference type="Proteomes" id="UP000294360">
    <property type="component" value="Chromosome"/>
</dbReference>
<accession>A0A4U8Z531</accession>
<dbReference type="EMBL" id="LR536450">
    <property type="protein sequence ID" value="VFU10614.1"/>
    <property type="molecule type" value="Genomic_DNA"/>
</dbReference>
<reference evidence="1 2" key="1">
    <citation type="submission" date="2019-03" db="EMBL/GenBank/DDBJ databases">
        <authorList>
            <person name="Kox A.R. M."/>
        </authorList>
    </citation>
    <scope>NUCLEOTIDE SEQUENCE [LARGE SCALE GENOMIC DNA]</scope>
    <source>
        <strain evidence="1">MTUNDRAET4 annotated genome</strain>
    </source>
</reference>
<evidence type="ECO:0000313" key="2">
    <source>
        <dbReference type="Proteomes" id="UP000294360"/>
    </source>
</evidence>
<name>A0A4U8Z531_METTU</name>
<dbReference type="KEGG" id="mtun:MTUNDRAET4_3727"/>
<protein>
    <submittedName>
        <fullName evidence="1">Uncharacterized protein</fullName>
    </submittedName>
</protein>